<dbReference type="SUPFAM" id="SSF55326">
    <property type="entry name" value="PurM N-terminal domain-like"/>
    <property type="match status" value="1"/>
</dbReference>
<dbReference type="Proteomes" id="UP000256253">
    <property type="component" value="Unassembled WGS sequence"/>
</dbReference>
<gene>
    <name evidence="1" type="primary">thiL</name>
    <name evidence="3" type="ORF">DFJ65_1615</name>
</gene>
<feature type="binding site" evidence="1">
    <location>
        <position position="83"/>
    </location>
    <ligand>
        <name>Mg(2+)</name>
        <dbReference type="ChEBI" id="CHEBI:18420"/>
        <label>4</label>
    </ligand>
</feature>
<feature type="binding site" evidence="1">
    <location>
        <position position="83"/>
    </location>
    <ligand>
        <name>Mg(2+)</name>
        <dbReference type="ChEBI" id="CHEBI:18420"/>
        <label>3</label>
    </ligand>
</feature>
<dbReference type="AlphaFoldDB" id="A0A3D9URH8"/>
<feature type="binding site" evidence="1">
    <location>
        <position position="223"/>
    </location>
    <ligand>
        <name>ATP</name>
        <dbReference type="ChEBI" id="CHEBI:30616"/>
    </ligand>
</feature>
<comment type="pathway">
    <text evidence="1">Cofactor biosynthesis; thiamine diphosphate biosynthesis; thiamine diphosphate from thiamine phosphate: step 1/1.</text>
</comment>
<evidence type="ECO:0000259" key="2">
    <source>
        <dbReference type="Pfam" id="PF00586"/>
    </source>
</evidence>
<comment type="caution">
    <text evidence="3">The sequence shown here is derived from an EMBL/GenBank/DDBJ whole genome shotgun (WGS) entry which is preliminary data.</text>
</comment>
<comment type="caution">
    <text evidence="1">Lacks conserved residue(s) required for the propagation of feature annotation.</text>
</comment>
<feature type="binding site" evidence="1">
    <location>
        <position position="221"/>
    </location>
    <ligand>
        <name>Mg(2+)</name>
        <dbReference type="ChEBI" id="CHEBI:18420"/>
        <label>3</label>
    </ligand>
</feature>
<dbReference type="GO" id="GO:0005524">
    <property type="term" value="F:ATP binding"/>
    <property type="evidence" value="ECO:0007669"/>
    <property type="project" value="UniProtKB-UniRule"/>
</dbReference>
<feature type="binding site" evidence="1">
    <location>
        <position position="131"/>
    </location>
    <ligand>
        <name>Mg(2+)</name>
        <dbReference type="ChEBI" id="CHEBI:18420"/>
        <label>1</label>
    </ligand>
</feature>
<dbReference type="InterPro" id="IPR036676">
    <property type="entry name" value="PurM-like_C_sf"/>
</dbReference>
<dbReference type="SUPFAM" id="SSF56042">
    <property type="entry name" value="PurM C-terminal domain-like"/>
    <property type="match status" value="1"/>
</dbReference>
<feature type="binding site" evidence="1">
    <location>
        <position position="52"/>
    </location>
    <ligand>
        <name>Mg(2+)</name>
        <dbReference type="ChEBI" id="CHEBI:18420"/>
        <label>4</label>
    </ligand>
</feature>
<dbReference type="UniPathway" id="UPA00060">
    <property type="reaction ID" value="UER00142"/>
</dbReference>
<dbReference type="NCBIfam" id="TIGR01379">
    <property type="entry name" value="thiL"/>
    <property type="match status" value="1"/>
</dbReference>
<protein>
    <recommendedName>
        <fullName evidence="1">Thiamine-monophosphate kinase</fullName>
        <shortName evidence="1">TMP kinase</shortName>
        <shortName evidence="1">Thiamine-phosphate kinase</shortName>
        <ecNumber evidence="1">2.7.4.16</ecNumber>
    </recommendedName>
</protein>
<keyword evidence="1 3" id="KW-0418">Kinase</keyword>
<comment type="miscellaneous">
    <text evidence="1">Reaction mechanism of ThiL seems to utilize a direct, inline transfer of the gamma-phosphate of ATP to TMP rather than a phosphorylated enzyme intermediate.</text>
</comment>
<evidence type="ECO:0000256" key="1">
    <source>
        <dbReference type="HAMAP-Rule" id="MF_02128"/>
    </source>
</evidence>
<feature type="binding site" evidence="1">
    <location>
        <position position="224"/>
    </location>
    <ligand>
        <name>Mg(2+)</name>
        <dbReference type="ChEBI" id="CHEBI:18420"/>
        <label>5</label>
    </ligand>
</feature>
<evidence type="ECO:0000313" key="3">
    <source>
        <dbReference type="EMBL" id="REF30600.1"/>
    </source>
</evidence>
<accession>A0A3D9URH8</accession>
<feature type="binding site" evidence="1">
    <location>
        <position position="54"/>
    </location>
    <ligand>
        <name>Mg(2+)</name>
        <dbReference type="ChEBI" id="CHEBI:18420"/>
        <label>2</label>
    </ligand>
</feature>
<dbReference type="GO" id="GO:0009228">
    <property type="term" value="P:thiamine biosynthetic process"/>
    <property type="evidence" value="ECO:0007669"/>
    <property type="project" value="UniProtKB-KW"/>
</dbReference>
<feature type="binding site" evidence="1">
    <location>
        <position position="53"/>
    </location>
    <ligand>
        <name>Mg(2+)</name>
        <dbReference type="ChEBI" id="CHEBI:18420"/>
        <label>1</label>
    </ligand>
</feature>
<dbReference type="PANTHER" id="PTHR30270:SF0">
    <property type="entry name" value="THIAMINE-MONOPHOSPHATE KINASE"/>
    <property type="match status" value="1"/>
</dbReference>
<comment type="similarity">
    <text evidence="1">Belongs to the thiamine-monophosphate kinase family.</text>
</comment>
<feature type="binding site" evidence="1">
    <location>
        <position position="38"/>
    </location>
    <ligand>
        <name>Mg(2+)</name>
        <dbReference type="ChEBI" id="CHEBI:18420"/>
        <label>4</label>
    </ligand>
</feature>
<dbReference type="GO" id="GO:0000287">
    <property type="term" value="F:magnesium ion binding"/>
    <property type="evidence" value="ECO:0007669"/>
    <property type="project" value="UniProtKB-UniRule"/>
</dbReference>
<feature type="binding site" evidence="1">
    <location>
        <position position="158"/>
    </location>
    <ligand>
        <name>ATP</name>
        <dbReference type="ChEBI" id="CHEBI:30616"/>
    </ligand>
</feature>
<proteinExistence type="inferred from homology"/>
<name>A0A3D9URH8_9MICO</name>
<dbReference type="Gene3D" id="3.90.650.10">
    <property type="entry name" value="PurM-like C-terminal domain"/>
    <property type="match status" value="1"/>
</dbReference>
<comment type="function">
    <text evidence="1">Catalyzes the ATP-dependent phosphorylation of thiamine-monophosphate (TMP) to form thiamine-pyrophosphate (TPP), the active form of vitamin B1.</text>
</comment>
<dbReference type="OrthoDB" id="9802811at2"/>
<dbReference type="InterPro" id="IPR006283">
    <property type="entry name" value="ThiL-like"/>
</dbReference>
<keyword evidence="1" id="KW-0479">Metal-binding</keyword>
<dbReference type="EC" id="2.7.4.16" evidence="1"/>
<dbReference type="PIRSF" id="PIRSF005303">
    <property type="entry name" value="Thiam_monoph_kin"/>
    <property type="match status" value="1"/>
</dbReference>
<feature type="binding site" evidence="1">
    <location>
        <begin position="130"/>
        <end position="131"/>
    </location>
    <ligand>
        <name>ATP</name>
        <dbReference type="ChEBI" id="CHEBI:30616"/>
    </ligand>
</feature>
<dbReference type="CDD" id="cd02194">
    <property type="entry name" value="ThiL"/>
    <property type="match status" value="1"/>
</dbReference>
<reference evidence="3 4" key="1">
    <citation type="submission" date="2018-08" db="EMBL/GenBank/DDBJ databases">
        <title>Sequencing the genomes of 1000 actinobacteria strains.</title>
        <authorList>
            <person name="Klenk H.-P."/>
        </authorList>
    </citation>
    <scope>NUCLEOTIDE SEQUENCE [LARGE SCALE GENOMIC DNA]</scope>
    <source>
        <strain evidence="3 4">DSM 22967</strain>
    </source>
</reference>
<feature type="binding site" evidence="1">
    <location>
        <position position="38"/>
    </location>
    <ligand>
        <name>Mg(2+)</name>
        <dbReference type="ChEBI" id="CHEBI:18420"/>
        <label>3</label>
    </ligand>
</feature>
<sequence length="318" mass="32802">MIPPDGRTLAQTSEQELLASIFPVLPTRPEVLIGVGDDTALLQVPSGAVLVTTDSMVLGRDWIDDWSTGADVGHKVVTQNLADIAAMGGVCTGVVVSLIAGRDTTVAWCRELNEGIADACRAENVAVLGGDLSSAPDDVRVVSITALGELNGSSAVRRDGARVGDVVAVSDSLGRSDAGLRLLQAGTTDRAPELVAFHRRPVARLAAGPDAAAAGATALMDISDGLVRDGRRIATASGVGIDLSRELLTPFARRLETAVGDDAWACVLSGGEEHTLLATFPDDVVPQGWSLVGRVVEGSDVTLDGQPQQGGGWDHFGG</sequence>
<comment type="catalytic activity">
    <reaction evidence="1">
        <text>thiamine phosphate + ATP = thiamine diphosphate + ADP</text>
        <dbReference type="Rhea" id="RHEA:15913"/>
        <dbReference type="ChEBI" id="CHEBI:30616"/>
        <dbReference type="ChEBI" id="CHEBI:37575"/>
        <dbReference type="ChEBI" id="CHEBI:58937"/>
        <dbReference type="ChEBI" id="CHEBI:456216"/>
        <dbReference type="EC" id="2.7.4.16"/>
    </reaction>
</comment>
<dbReference type="RefSeq" id="WP_115922568.1">
    <property type="nucleotide sequence ID" value="NZ_QTUA01000001.1"/>
</dbReference>
<feature type="domain" description="PurM-like N-terminal" evidence="2">
    <location>
        <begin position="36"/>
        <end position="149"/>
    </location>
</feature>
<dbReference type="PANTHER" id="PTHR30270">
    <property type="entry name" value="THIAMINE-MONOPHOSPHATE KINASE"/>
    <property type="match status" value="1"/>
</dbReference>
<feature type="binding site" evidence="1">
    <location>
        <position position="83"/>
    </location>
    <ligand>
        <name>Mg(2+)</name>
        <dbReference type="ChEBI" id="CHEBI:18420"/>
        <label>2</label>
    </ligand>
</feature>
<keyword evidence="1" id="KW-0067">ATP-binding</keyword>
<feature type="binding site" evidence="1">
    <location>
        <position position="61"/>
    </location>
    <ligand>
        <name>substrate</name>
    </ligand>
</feature>
<dbReference type="Pfam" id="PF00586">
    <property type="entry name" value="AIRS"/>
    <property type="match status" value="1"/>
</dbReference>
<keyword evidence="1" id="KW-0808">Transferase</keyword>
<dbReference type="GO" id="GO:0009030">
    <property type="term" value="F:thiamine-phosphate kinase activity"/>
    <property type="evidence" value="ECO:0007669"/>
    <property type="project" value="UniProtKB-UniRule"/>
</dbReference>
<keyword evidence="1" id="KW-0547">Nucleotide-binding</keyword>
<keyword evidence="4" id="KW-1185">Reference proteome</keyword>
<dbReference type="EMBL" id="QTUA01000001">
    <property type="protein sequence ID" value="REF30600.1"/>
    <property type="molecule type" value="Genomic_DNA"/>
</dbReference>
<feature type="binding site" evidence="1">
    <location>
        <position position="272"/>
    </location>
    <ligand>
        <name>substrate</name>
    </ligand>
</feature>
<dbReference type="InterPro" id="IPR036921">
    <property type="entry name" value="PurM-like_N_sf"/>
</dbReference>
<keyword evidence="1" id="KW-0460">Magnesium</keyword>
<evidence type="ECO:0000313" key="4">
    <source>
        <dbReference type="Proteomes" id="UP000256253"/>
    </source>
</evidence>
<keyword evidence="1" id="KW-0784">Thiamine biosynthesis</keyword>
<feature type="binding site" evidence="1">
    <location>
        <position position="313"/>
    </location>
    <ligand>
        <name>substrate</name>
    </ligand>
</feature>
<organism evidence="3 4">
    <name type="scientific">Calidifontibacter indicus</name>
    <dbReference type="NCBI Taxonomy" id="419650"/>
    <lineage>
        <taxon>Bacteria</taxon>
        <taxon>Bacillati</taxon>
        <taxon>Actinomycetota</taxon>
        <taxon>Actinomycetes</taxon>
        <taxon>Micrococcales</taxon>
        <taxon>Dermacoccaceae</taxon>
        <taxon>Calidifontibacter</taxon>
    </lineage>
</organism>
<dbReference type="InterPro" id="IPR016188">
    <property type="entry name" value="PurM-like_N"/>
</dbReference>
<dbReference type="GO" id="GO:0009229">
    <property type="term" value="P:thiamine diphosphate biosynthetic process"/>
    <property type="evidence" value="ECO:0007669"/>
    <property type="project" value="UniProtKB-UniRule"/>
</dbReference>
<feature type="binding site" evidence="1">
    <location>
        <position position="54"/>
    </location>
    <ligand>
        <name>Mg(2+)</name>
        <dbReference type="ChEBI" id="CHEBI:18420"/>
        <label>1</label>
    </ligand>
</feature>
<dbReference type="HAMAP" id="MF_02128">
    <property type="entry name" value="TMP_kinase"/>
    <property type="match status" value="1"/>
</dbReference>
<dbReference type="Gene3D" id="3.30.1330.10">
    <property type="entry name" value="PurM-like, N-terminal domain"/>
    <property type="match status" value="1"/>
</dbReference>